<organism evidence="1 2">
    <name type="scientific">Candidatus Palibaumannia cicadellinicola</name>
    <dbReference type="NCBI Taxonomy" id="186490"/>
    <lineage>
        <taxon>Bacteria</taxon>
        <taxon>Pseudomonadati</taxon>
        <taxon>Pseudomonadota</taxon>
        <taxon>Gammaproteobacteria</taxon>
        <taxon>Candidatus Palibaumannia</taxon>
    </lineage>
</organism>
<protein>
    <submittedName>
        <fullName evidence="1">Uncharacterized protein</fullName>
    </submittedName>
</protein>
<dbReference type="EMBL" id="CP008985">
    <property type="protein sequence ID" value="AIN46987.1"/>
    <property type="molecule type" value="Genomic_DNA"/>
</dbReference>
<name>A0A088MXG5_9GAMM</name>
<dbReference type="Proteomes" id="UP000067325">
    <property type="component" value="Chromosome"/>
</dbReference>
<dbReference type="AlphaFoldDB" id="A0A088MXG5"/>
<accession>A0A088MXG5</accession>
<gene>
    <name evidence="1" type="ORF">IM45_203</name>
</gene>
<proteinExistence type="predicted"/>
<dbReference type="KEGG" id="bcib:IM45_203"/>
<evidence type="ECO:0000313" key="1">
    <source>
        <dbReference type="EMBL" id="AIN46987.1"/>
    </source>
</evidence>
<sequence length="35" mass="4034">MGEGANDKEIYIPVYKHLADTDEKVIFLNYTINSM</sequence>
<evidence type="ECO:0000313" key="2">
    <source>
        <dbReference type="Proteomes" id="UP000067325"/>
    </source>
</evidence>
<reference evidence="1 2" key="1">
    <citation type="journal article" date="2014" name="MBio">
        <title>Differential genome evolution between companion symbionts in an insect-bacterial symbiosis.</title>
        <authorList>
            <person name="Bennett G.M."/>
            <person name="McCutcheon J.P."/>
            <person name="MacDonald B.R."/>
            <person name="Romanovicz D."/>
            <person name="Moran N.A."/>
        </authorList>
    </citation>
    <scope>NUCLEOTIDE SEQUENCE [LARGE SCALE GENOMIC DNA]</scope>
    <source>
        <strain evidence="1 2">BGSS</strain>
    </source>
</reference>